<dbReference type="Gene3D" id="1.10.533.30">
    <property type="entry name" value="Nematode polyprotein allergen ABA-1"/>
    <property type="match status" value="1"/>
</dbReference>
<protein>
    <submittedName>
        <fullName evidence="2">Uncharacterized protein</fullName>
    </submittedName>
</protein>
<comment type="caution">
    <text evidence="2">The sequence shown here is derived from an EMBL/GenBank/DDBJ whole genome shotgun (WGS) entry which is preliminary data.</text>
</comment>
<keyword evidence="1" id="KW-0175">Coiled coil</keyword>
<dbReference type="AlphaFoldDB" id="A0A016UVV0"/>
<dbReference type="Proteomes" id="UP000024635">
    <property type="component" value="Unassembled WGS sequence"/>
</dbReference>
<evidence type="ECO:0000313" key="2">
    <source>
        <dbReference type="EMBL" id="EYC19529.1"/>
    </source>
</evidence>
<name>A0A016UVV0_9BILA</name>
<evidence type="ECO:0000256" key="1">
    <source>
        <dbReference type="SAM" id="Coils"/>
    </source>
</evidence>
<proteinExistence type="predicted"/>
<feature type="coiled-coil region" evidence="1">
    <location>
        <begin position="36"/>
        <end position="75"/>
    </location>
</feature>
<dbReference type="OrthoDB" id="5823468at2759"/>
<accession>A0A016UVV0</accession>
<dbReference type="InterPro" id="IPR038289">
    <property type="entry name" value="DVA-1_sf"/>
</dbReference>
<sequence length="164" mass="19265">MLQRHPESARSVGSAHKNNLSQKITLCQWRTQGGVQVASEAEIEELKQLKEKKDKKTLEAKVLEYKARLPEQKRKMLEVWEVCSLSRFRGNYFEKNCALAMFQDSCRALWKDELSRKRRDIDKNFEDFTKWMTAEQKKEVRAMVTQVSENSYCRGSVVVLHPPR</sequence>
<keyword evidence="3" id="KW-1185">Reference proteome</keyword>
<reference evidence="3" key="1">
    <citation type="journal article" date="2015" name="Nat. Genet.">
        <title>The genome and transcriptome of the zoonotic hookworm Ancylostoma ceylanicum identify infection-specific gene families.</title>
        <authorList>
            <person name="Schwarz E.M."/>
            <person name="Hu Y."/>
            <person name="Antoshechkin I."/>
            <person name="Miller M.M."/>
            <person name="Sternberg P.W."/>
            <person name="Aroian R.V."/>
        </authorList>
    </citation>
    <scope>NUCLEOTIDE SEQUENCE</scope>
    <source>
        <strain evidence="3">HY135</strain>
    </source>
</reference>
<evidence type="ECO:0000313" key="3">
    <source>
        <dbReference type="Proteomes" id="UP000024635"/>
    </source>
</evidence>
<organism evidence="2 3">
    <name type="scientific">Ancylostoma ceylanicum</name>
    <dbReference type="NCBI Taxonomy" id="53326"/>
    <lineage>
        <taxon>Eukaryota</taxon>
        <taxon>Metazoa</taxon>
        <taxon>Ecdysozoa</taxon>
        <taxon>Nematoda</taxon>
        <taxon>Chromadorea</taxon>
        <taxon>Rhabditida</taxon>
        <taxon>Rhabditina</taxon>
        <taxon>Rhabditomorpha</taxon>
        <taxon>Strongyloidea</taxon>
        <taxon>Ancylostomatidae</taxon>
        <taxon>Ancylostomatinae</taxon>
        <taxon>Ancylostoma</taxon>
    </lineage>
</organism>
<dbReference type="EMBL" id="JARK01001360">
    <property type="protein sequence ID" value="EYC19529.1"/>
    <property type="molecule type" value="Genomic_DNA"/>
</dbReference>
<gene>
    <name evidence="2" type="primary">Acey_s0024.g917</name>
    <name evidence="2" type="ORF">Y032_0024g917</name>
</gene>